<feature type="compositionally biased region" description="Gly residues" evidence="1">
    <location>
        <begin position="35"/>
        <end position="50"/>
    </location>
</feature>
<evidence type="ECO:0000313" key="3">
    <source>
        <dbReference type="Proteomes" id="UP000886998"/>
    </source>
</evidence>
<feature type="region of interest" description="Disordered" evidence="1">
    <location>
        <begin position="23"/>
        <end position="78"/>
    </location>
</feature>
<feature type="compositionally biased region" description="Basic and acidic residues" evidence="1">
    <location>
        <begin position="51"/>
        <end position="78"/>
    </location>
</feature>
<proteinExistence type="predicted"/>
<name>A0A8X6XVA1_9ARAC</name>
<dbReference type="Proteomes" id="UP000886998">
    <property type="component" value="Unassembled WGS sequence"/>
</dbReference>
<sequence length="78" mass="8471">MFHPMNDSVRIYCLHLATGGTIRTRSGSEPTIYRGGPGNDRGYQTGGDGTGGERRAVAKKTDGEKTWSEEGRRLDDGL</sequence>
<evidence type="ECO:0000256" key="1">
    <source>
        <dbReference type="SAM" id="MobiDB-lite"/>
    </source>
</evidence>
<dbReference type="AlphaFoldDB" id="A0A8X6XVA1"/>
<dbReference type="EMBL" id="BMAV01013332">
    <property type="protein sequence ID" value="GFY60892.1"/>
    <property type="molecule type" value="Genomic_DNA"/>
</dbReference>
<protein>
    <submittedName>
        <fullName evidence="2">Uncharacterized protein</fullName>
    </submittedName>
</protein>
<organism evidence="2 3">
    <name type="scientific">Trichonephila inaurata madagascariensis</name>
    <dbReference type="NCBI Taxonomy" id="2747483"/>
    <lineage>
        <taxon>Eukaryota</taxon>
        <taxon>Metazoa</taxon>
        <taxon>Ecdysozoa</taxon>
        <taxon>Arthropoda</taxon>
        <taxon>Chelicerata</taxon>
        <taxon>Arachnida</taxon>
        <taxon>Araneae</taxon>
        <taxon>Araneomorphae</taxon>
        <taxon>Entelegynae</taxon>
        <taxon>Araneoidea</taxon>
        <taxon>Nephilidae</taxon>
        <taxon>Trichonephila</taxon>
        <taxon>Trichonephila inaurata</taxon>
    </lineage>
</organism>
<gene>
    <name evidence="2" type="ORF">TNIN_181131</name>
</gene>
<reference evidence="2" key="1">
    <citation type="submission" date="2020-08" db="EMBL/GenBank/DDBJ databases">
        <title>Multicomponent nature underlies the extraordinary mechanical properties of spider dragline silk.</title>
        <authorList>
            <person name="Kono N."/>
            <person name="Nakamura H."/>
            <person name="Mori M."/>
            <person name="Yoshida Y."/>
            <person name="Ohtoshi R."/>
            <person name="Malay A.D."/>
            <person name="Moran D.A.P."/>
            <person name="Tomita M."/>
            <person name="Numata K."/>
            <person name="Arakawa K."/>
        </authorList>
    </citation>
    <scope>NUCLEOTIDE SEQUENCE</scope>
</reference>
<comment type="caution">
    <text evidence="2">The sequence shown here is derived from an EMBL/GenBank/DDBJ whole genome shotgun (WGS) entry which is preliminary data.</text>
</comment>
<keyword evidence="3" id="KW-1185">Reference proteome</keyword>
<accession>A0A8X6XVA1</accession>
<evidence type="ECO:0000313" key="2">
    <source>
        <dbReference type="EMBL" id="GFY60892.1"/>
    </source>
</evidence>